<evidence type="ECO:0000313" key="3">
    <source>
        <dbReference type="EMBL" id="BAM87041.1"/>
    </source>
</evidence>
<keyword evidence="4" id="KW-1185">Reference proteome</keyword>
<evidence type="ECO:0000313" key="4">
    <source>
        <dbReference type="Proteomes" id="UP000011841"/>
    </source>
</evidence>
<feature type="compositionally biased region" description="Low complexity" evidence="1">
    <location>
        <begin position="83"/>
        <end position="98"/>
    </location>
</feature>
<feature type="chain" id="PRO_5004061510" evidence="2">
    <location>
        <begin position="27"/>
        <end position="208"/>
    </location>
</feature>
<dbReference type="OrthoDB" id="8139404at2"/>
<dbReference type="Proteomes" id="UP000011841">
    <property type="component" value="Chromosome"/>
</dbReference>
<accession>M4Z2R6</accession>
<evidence type="ECO:0000256" key="2">
    <source>
        <dbReference type="SAM" id="SignalP"/>
    </source>
</evidence>
<organism evidence="3 4">
    <name type="scientific">Bradyrhizobium oligotrophicum S58</name>
    <dbReference type="NCBI Taxonomy" id="1245469"/>
    <lineage>
        <taxon>Bacteria</taxon>
        <taxon>Pseudomonadati</taxon>
        <taxon>Pseudomonadota</taxon>
        <taxon>Alphaproteobacteria</taxon>
        <taxon>Hyphomicrobiales</taxon>
        <taxon>Nitrobacteraceae</taxon>
        <taxon>Bradyrhizobium</taxon>
    </lineage>
</organism>
<dbReference type="KEGG" id="aol:S58_10300"/>
<feature type="region of interest" description="Disordered" evidence="1">
    <location>
        <begin position="77"/>
        <end position="119"/>
    </location>
</feature>
<dbReference type="AlphaFoldDB" id="M4Z2R6"/>
<feature type="region of interest" description="Disordered" evidence="1">
    <location>
        <begin position="36"/>
        <end position="58"/>
    </location>
</feature>
<protein>
    <submittedName>
        <fullName evidence="3">Uncharacterized protein</fullName>
    </submittedName>
</protein>
<sequence length="208" mass="21033">MMPRRPWLVAGSALLVVVLSAAAAWAQSAPSLGLREAAPQPQAAPAAPAPPPSNPGLVEELGKLFEKMSIIPLKPSGEARIEPPAAGNAPAGAPGVQAAPPPAQPGAPVAPSGDNATSVLKETGDTLSRLATPSSMITGRSLCPIAANGTPDCKLGADRLCQGKGHKEGKSLNTDSAETCSARVLIPGRQRKPGDCRTDTFVTSALCQ</sequence>
<feature type="compositionally biased region" description="Low complexity" evidence="1">
    <location>
        <begin position="36"/>
        <end position="46"/>
    </location>
</feature>
<keyword evidence="2" id="KW-0732">Signal</keyword>
<evidence type="ECO:0000256" key="1">
    <source>
        <dbReference type="SAM" id="MobiDB-lite"/>
    </source>
</evidence>
<feature type="signal peptide" evidence="2">
    <location>
        <begin position="1"/>
        <end position="26"/>
    </location>
</feature>
<dbReference type="EMBL" id="AP012603">
    <property type="protein sequence ID" value="BAM87041.1"/>
    <property type="molecule type" value="Genomic_DNA"/>
</dbReference>
<dbReference type="RefSeq" id="WP_015664176.1">
    <property type="nucleotide sequence ID" value="NC_020453.1"/>
</dbReference>
<proteinExistence type="predicted"/>
<name>M4Z2R6_9BRAD</name>
<reference evidence="3 4" key="1">
    <citation type="journal article" date="2013" name="Appl. Environ. Microbiol.">
        <title>Genome analysis suggests that the soil oligotrophic bacterium Agromonas oligotrophica (Bradyrhizobium oligotrophicum) is a nitrogen-fixing symbiont of Aeschynomene indica.</title>
        <authorList>
            <person name="Okubo T."/>
            <person name="Fukushima S."/>
            <person name="Itakura M."/>
            <person name="Oshima K."/>
            <person name="Longtonglang A."/>
            <person name="Teaumroong N."/>
            <person name="Mitsui H."/>
            <person name="Hattori M."/>
            <person name="Hattori R."/>
            <person name="Hattori T."/>
            <person name="Minamisawa K."/>
        </authorList>
    </citation>
    <scope>NUCLEOTIDE SEQUENCE [LARGE SCALE GENOMIC DNA]</scope>
    <source>
        <strain evidence="3 4">S58</strain>
    </source>
</reference>
<gene>
    <name evidence="3" type="ORF">S58_10300</name>
</gene>
<dbReference type="HOGENOM" id="CLU_108903_0_0_5"/>
<dbReference type="STRING" id="1245469.S58_10300"/>
<dbReference type="GeneID" id="301815000"/>
<dbReference type="eggNOG" id="ENOG502ZQMF">
    <property type="taxonomic scope" value="Bacteria"/>
</dbReference>
<dbReference type="PATRIC" id="fig|1245469.3.peg.1055"/>